<protein>
    <submittedName>
        <fullName evidence="1">Uncharacterized protein</fullName>
    </submittedName>
</protein>
<reference evidence="1 2" key="1">
    <citation type="submission" date="2024-02" db="EMBL/GenBank/DDBJ databases">
        <authorList>
            <person name="Daric V."/>
            <person name="Darras S."/>
        </authorList>
    </citation>
    <scope>NUCLEOTIDE SEQUENCE [LARGE SCALE GENOMIC DNA]</scope>
</reference>
<dbReference type="EMBL" id="CAWYQH010000068">
    <property type="protein sequence ID" value="CAK8680152.1"/>
    <property type="molecule type" value="Genomic_DNA"/>
</dbReference>
<name>A0ABP0FNY8_CLALP</name>
<organism evidence="1 2">
    <name type="scientific">Clavelina lepadiformis</name>
    <name type="common">Light-bulb sea squirt</name>
    <name type="synonym">Ascidia lepadiformis</name>
    <dbReference type="NCBI Taxonomy" id="159417"/>
    <lineage>
        <taxon>Eukaryota</taxon>
        <taxon>Metazoa</taxon>
        <taxon>Chordata</taxon>
        <taxon>Tunicata</taxon>
        <taxon>Ascidiacea</taxon>
        <taxon>Aplousobranchia</taxon>
        <taxon>Clavelinidae</taxon>
        <taxon>Clavelina</taxon>
    </lineage>
</organism>
<proteinExistence type="predicted"/>
<gene>
    <name evidence="1" type="ORF">CVLEPA_LOCUS10435</name>
</gene>
<evidence type="ECO:0000313" key="1">
    <source>
        <dbReference type="EMBL" id="CAK8680152.1"/>
    </source>
</evidence>
<accession>A0ABP0FNY8</accession>
<evidence type="ECO:0000313" key="2">
    <source>
        <dbReference type="Proteomes" id="UP001642483"/>
    </source>
</evidence>
<keyword evidence="2" id="KW-1185">Reference proteome</keyword>
<sequence length="234" mass="26283">MASNVVLATPTAPSLRLETCKPSLLQPPLPQSQLLLESRNFHKNANQSVLKLGKNVCQVRHLASNFPARHILSKRREFNALALIKLTISTTLFMVSALQLSSHSPGREILSVQETMHYYLIWVYGFNTVDKSGPSSLQHADAMLPCQLFLIQKASHCVKNVSSSGRCQKREAEQELLGYLVFTLLSGVNKQLRVSIAYIRRFIKLLPSSPLRLDPLHHVTGLGFGKEWCRWRVG</sequence>
<dbReference type="Proteomes" id="UP001642483">
    <property type="component" value="Unassembled WGS sequence"/>
</dbReference>
<comment type="caution">
    <text evidence="1">The sequence shown here is derived from an EMBL/GenBank/DDBJ whole genome shotgun (WGS) entry which is preliminary data.</text>
</comment>